<comment type="subcellular location">
    <subcellularLocation>
        <location evidence="1">Nucleus</location>
    </subcellularLocation>
    <subcellularLocation>
        <location evidence="1">Chromosome</location>
    </subcellularLocation>
</comment>
<comment type="caution">
    <text evidence="4">The sequence shown here is derived from an EMBL/GenBank/DDBJ whole genome shotgun (WGS) entry which is preliminary data.</text>
</comment>
<dbReference type="GO" id="GO:0006281">
    <property type="term" value="P:DNA repair"/>
    <property type="evidence" value="ECO:0007669"/>
    <property type="project" value="UniProtKB-KW"/>
</dbReference>
<dbReference type="GO" id="GO:0005524">
    <property type="term" value="F:ATP binding"/>
    <property type="evidence" value="ECO:0007669"/>
    <property type="project" value="UniProtKB-UniRule"/>
</dbReference>
<dbReference type="PANTHER" id="PTHR10887">
    <property type="entry name" value="DNA2/NAM7 HELICASE FAMILY"/>
    <property type="match status" value="1"/>
</dbReference>
<keyword evidence="1" id="KW-0238">DNA-binding</keyword>
<dbReference type="GO" id="GO:0071932">
    <property type="term" value="P:replication fork reversal"/>
    <property type="evidence" value="ECO:0007669"/>
    <property type="project" value="TreeGrafter"/>
</dbReference>
<dbReference type="InterPro" id="IPR047187">
    <property type="entry name" value="SF1_C_Upf1"/>
</dbReference>
<reference evidence="4 5" key="1">
    <citation type="journal article" name="Sci. Rep.">
        <title>Genome-scale phylogenetic analyses confirm Olpidium as the closest living zoosporic fungus to the non-flagellated, terrestrial fungi.</title>
        <authorList>
            <person name="Chang Y."/>
            <person name="Rochon D."/>
            <person name="Sekimoto S."/>
            <person name="Wang Y."/>
            <person name="Chovatia M."/>
            <person name="Sandor L."/>
            <person name="Salamov A."/>
            <person name="Grigoriev I.V."/>
            <person name="Stajich J.E."/>
            <person name="Spatafora J.W."/>
        </authorList>
    </citation>
    <scope>NUCLEOTIDE SEQUENCE [LARGE SCALE GENOMIC DNA]</scope>
    <source>
        <strain evidence="4">S191</strain>
    </source>
</reference>
<dbReference type="AlphaFoldDB" id="A0A8H7ZZL3"/>
<gene>
    <name evidence="4" type="ORF">BJ554DRAFT_5291</name>
</gene>
<evidence type="ECO:0000313" key="4">
    <source>
        <dbReference type="EMBL" id="KAG5462389.1"/>
    </source>
</evidence>
<comment type="function">
    <text evidence="1">Key enzyme involved in DNA replication and DNA repair. Involved in Okazaki fragments processing by cleaving long flaps that escape FEN1: flaps that are longer than 27 nucleotides are coated by replication protein A complex (RPA), leading to recruit DNA2 which cleaves the flap until it is too short to bind RPA and becomes a substrate for FEN1. Also involved in 5'-end resection of DNA during double-strand break (DSB) repair by mediating the cleavage of 5'-ssDNA.</text>
</comment>
<dbReference type="GO" id="GO:0005634">
    <property type="term" value="C:nucleus"/>
    <property type="evidence" value="ECO:0007669"/>
    <property type="project" value="UniProtKB-SubCell"/>
</dbReference>
<accession>A0A8H7ZZL3</accession>
<dbReference type="GO" id="GO:0017108">
    <property type="term" value="F:5'-flap endonuclease activity"/>
    <property type="evidence" value="ECO:0007669"/>
    <property type="project" value="UniProtKB-UniRule"/>
</dbReference>
<feature type="region of interest" description="Disordered" evidence="2">
    <location>
        <begin position="351"/>
        <end position="386"/>
    </location>
</feature>
<feature type="domain" description="DNA2/NAM7 helicase-like C-terminal" evidence="3">
    <location>
        <begin position="26"/>
        <end position="275"/>
    </location>
</feature>
<dbReference type="SUPFAM" id="SSF52540">
    <property type="entry name" value="P-loop containing nucleoside triphosphate hydrolases"/>
    <property type="match status" value="1"/>
</dbReference>
<dbReference type="Gene3D" id="3.40.50.300">
    <property type="entry name" value="P-loop containing nucleotide triphosphate hydrolases"/>
    <property type="match status" value="1"/>
</dbReference>
<keyword evidence="1" id="KW-0234">DNA repair</keyword>
<sequence>MPCTFYCAQLPGKPFFKVKNPQAAGLSISLFKTLSDAHPKAVLNLEHQYRMSADIMTVSNTLVYRQRLKCASPQVAGQALVLPHTPRGLDLLHDGDGIRSPCDDGPGCWLRYLLDPRGMQHNILSDLGNIALHGRRRVVFVDTDNVPAPESRPVDSIINEVEAAVVHHTAEALVACGLEEGSLGIISPYRAQLKVISYLLRRRTAIEIHTVDKFQGRDKDCVLVSLVRSNCAGQADRTRNPDRGTPHKVGGLLSDWRRLNVAFTRAKRKLIIFGSGLTLRATEHLCRFLDLVKAKGWVRIFGGRPPSSHALCEAPTAPQADNGRAPPRIGAAAGFQAYQLPADAHLLHTMPSAGASLPERTAASRAAGAPVETRNPSAQGRSKPVE</sequence>
<keyword evidence="1" id="KW-0227">DNA damage</keyword>
<keyword evidence="1" id="KW-0511">Multifunctional enzyme</keyword>
<evidence type="ECO:0000313" key="5">
    <source>
        <dbReference type="Proteomes" id="UP000673691"/>
    </source>
</evidence>
<dbReference type="GO" id="GO:0033567">
    <property type="term" value="P:DNA replication, Okazaki fragment processing"/>
    <property type="evidence" value="ECO:0007669"/>
    <property type="project" value="UniProtKB-UniRule"/>
</dbReference>
<dbReference type="EMBL" id="JAEFCI010002199">
    <property type="protein sequence ID" value="KAG5462389.1"/>
    <property type="molecule type" value="Genomic_DNA"/>
</dbReference>
<evidence type="ECO:0000256" key="1">
    <source>
        <dbReference type="RuleBase" id="RU367041"/>
    </source>
</evidence>
<dbReference type="EC" id="3.1.-.-" evidence="1"/>
<keyword evidence="1" id="KW-0539">Nucleus</keyword>
<organism evidence="4 5">
    <name type="scientific">Olpidium bornovanus</name>
    <dbReference type="NCBI Taxonomy" id="278681"/>
    <lineage>
        <taxon>Eukaryota</taxon>
        <taxon>Fungi</taxon>
        <taxon>Fungi incertae sedis</taxon>
        <taxon>Olpidiomycota</taxon>
        <taxon>Olpidiomycotina</taxon>
        <taxon>Olpidiomycetes</taxon>
        <taxon>Olpidiales</taxon>
        <taxon>Olpidiaceae</taxon>
        <taxon>Olpidium</taxon>
    </lineage>
</organism>
<dbReference type="GO" id="GO:0005737">
    <property type="term" value="C:cytoplasm"/>
    <property type="evidence" value="ECO:0007669"/>
    <property type="project" value="TreeGrafter"/>
</dbReference>
<keyword evidence="1" id="KW-0347">Helicase</keyword>
<dbReference type="EC" id="3.6.4.12" evidence="1"/>
<keyword evidence="5" id="KW-1185">Reference proteome</keyword>
<feature type="region of interest" description="Disordered" evidence="2">
    <location>
        <begin position="308"/>
        <end position="328"/>
    </location>
</feature>
<dbReference type="Proteomes" id="UP000673691">
    <property type="component" value="Unassembled WGS sequence"/>
</dbReference>
<comment type="catalytic activity">
    <reaction evidence="1">
        <text>ATP + H2O = ADP + phosphate + H(+)</text>
        <dbReference type="Rhea" id="RHEA:13065"/>
        <dbReference type="ChEBI" id="CHEBI:15377"/>
        <dbReference type="ChEBI" id="CHEBI:15378"/>
        <dbReference type="ChEBI" id="CHEBI:30616"/>
        <dbReference type="ChEBI" id="CHEBI:43474"/>
        <dbReference type="ChEBI" id="CHEBI:456216"/>
        <dbReference type="EC" id="3.6.4.12"/>
    </reaction>
</comment>
<keyword evidence="1" id="KW-0547">Nucleotide-binding</keyword>
<dbReference type="InterPro" id="IPR045055">
    <property type="entry name" value="DNA2/NAM7-like"/>
</dbReference>
<keyword evidence="1" id="KW-0408">Iron</keyword>
<dbReference type="OrthoDB" id="6513042at2759"/>
<dbReference type="InterPro" id="IPR027417">
    <property type="entry name" value="P-loop_NTPase"/>
</dbReference>
<keyword evidence="1" id="KW-0004">4Fe-4S</keyword>
<keyword evidence="1" id="KW-0378">Hydrolase</keyword>
<dbReference type="GO" id="GO:0005694">
    <property type="term" value="C:chromosome"/>
    <property type="evidence" value="ECO:0007669"/>
    <property type="project" value="UniProtKB-SubCell"/>
</dbReference>
<dbReference type="Pfam" id="PF13087">
    <property type="entry name" value="AAA_12"/>
    <property type="match status" value="1"/>
</dbReference>
<dbReference type="GO" id="GO:0003677">
    <property type="term" value="F:DNA binding"/>
    <property type="evidence" value="ECO:0007669"/>
    <property type="project" value="UniProtKB-UniRule"/>
</dbReference>
<dbReference type="GO" id="GO:0017116">
    <property type="term" value="F:single-stranded DNA helicase activity"/>
    <property type="evidence" value="ECO:0007669"/>
    <property type="project" value="UniProtKB-UniRule"/>
</dbReference>
<dbReference type="GO" id="GO:0046872">
    <property type="term" value="F:metal ion binding"/>
    <property type="evidence" value="ECO:0007669"/>
    <property type="project" value="UniProtKB-UniRule"/>
</dbReference>
<keyword evidence="1" id="KW-0479">Metal-binding</keyword>
<protein>
    <recommendedName>
        <fullName evidence="1">DNA replication ATP-dependent helicase/nuclease</fullName>
        <ecNumber evidence="1">3.1.-.-</ecNumber>
        <ecNumber evidence="1">3.6.4.12</ecNumber>
    </recommendedName>
</protein>
<evidence type="ECO:0000256" key="2">
    <source>
        <dbReference type="SAM" id="MobiDB-lite"/>
    </source>
</evidence>
<keyword evidence="1" id="KW-0411">Iron-sulfur</keyword>
<keyword evidence="1" id="KW-0158">Chromosome</keyword>
<evidence type="ECO:0000259" key="3">
    <source>
        <dbReference type="Pfam" id="PF13087"/>
    </source>
</evidence>
<dbReference type="PANTHER" id="PTHR10887:SF433">
    <property type="entry name" value="DNA REPLICATION ATP-DEPENDENT HELICASE_NUCLEASE DNA2"/>
    <property type="match status" value="1"/>
</dbReference>
<dbReference type="CDD" id="cd18808">
    <property type="entry name" value="SF1_C_Upf1"/>
    <property type="match status" value="1"/>
</dbReference>
<dbReference type="GO" id="GO:0051539">
    <property type="term" value="F:4 iron, 4 sulfur cluster binding"/>
    <property type="evidence" value="ECO:0007669"/>
    <property type="project" value="UniProtKB-UniRule"/>
</dbReference>
<comment type="similarity">
    <text evidence="1">Belongs to the DNA2/NAM7 helicase family.</text>
</comment>
<name>A0A8H7ZZL3_9FUNG</name>
<keyword evidence="1" id="KW-0235">DNA replication</keyword>
<dbReference type="InterPro" id="IPR041679">
    <property type="entry name" value="DNA2/NAM7-like_C"/>
</dbReference>
<keyword evidence="1" id="KW-0067">ATP-binding</keyword>
<keyword evidence="1" id="KW-0540">Nuclease</keyword>
<proteinExistence type="inferred from homology"/>